<evidence type="ECO:0000256" key="2">
    <source>
        <dbReference type="ARBA" id="ARBA00009446"/>
    </source>
</evidence>
<dbReference type="Pfam" id="PF01396">
    <property type="entry name" value="Zn_ribbon_Top1"/>
    <property type="match status" value="1"/>
</dbReference>
<reference evidence="14" key="1">
    <citation type="submission" date="2017-08" db="EMBL/GenBank/DDBJ databases">
        <authorList>
            <person name="Alvarez-Ponce D."/>
            <person name="Weitzman C.L."/>
            <person name="Tillett R.L."/>
            <person name="Sandmeier F.C."/>
            <person name="Tracy C.R."/>
        </authorList>
    </citation>
    <scope>NUCLEOTIDE SEQUENCE [LARGE SCALE GENOMIC DNA]</scope>
    <source>
        <strain evidence="14">723</strain>
    </source>
</reference>
<dbReference type="InterPro" id="IPR028612">
    <property type="entry name" value="Topoisom_1_IA"/>
</dbReference>
<dbReference type="GO" id="GO:0003677">
    <property type="term" value="F:DNA binding"/>
    <property type="evidence" value="ECO:0007669"/>
    <property type="project" value="UniProtKB-KW"/>
</dbReference>
<keyword evidence="3" id="KW-0479">Metal-binding</keyword>
<dbReference type="SMART" id="SM00493">
    <property type="entry name" value="TOPRIM"/>
    <property type="match status" value="1"/>
</dbReference>
<feature type="site" description="Interaction with DNA" evidence="10">
    <location>
        <position position="141"/>
    </location>
</feature>
<dbReference type="InterPro" id="IPR005733">
    <property type="entry name" value="TopoI_bac-type"/>
</dbReference>
<evidence type="ECO:0000256" key="10">
    <source>
        <dbReference type="HAMAP-Rule" id="MF_00952"/>
    </source>
</evidence>
<dbReference type="Proteomes" id="UP000216943">
    <property type="component" value="Unassembled WGS sequence"/>
</dbReference>
<evidence type="ECO:0000256" key="1">
    <source>
        <dbReference type="ARBA" id="ARBA00000213"/>
    </source>
</evidence>
<feature type="domain" description="Topo IA-type catalytic" evidence="12">
    <location>
        <begin position="131"/>
        <end position="544"/>
    </location>
</feature>
<dbReference type="InterPro" id="IPR013498">
    <property type="entry name" value="Topo_IA_Znf"/>
</dbReference>
<dbReference type="SUPFAM" id="SSF56712">
    <property type="entry name" value="Prokaryotic type I DNA topoisomerase"/>
    <property type="match status" value="1"/>
</dbReference>
<dbReference type="EMBL" id="NQNY01000017">
    <property type="protein sequence ID" value="PAK20954.1"/>
    <property type="molecule type" value="Genomic_DNA"/>
</dbReference>
<comment type="caution">
    <text evidence="13">The sequence shown here is derived from an EMBL/GenBank/DDBJ whole genome shotgun (WGS) entry which is preliminary data.</text>
</comment>
<dbReference type="GO" id="GO:0005694">
    <property type="term" value="C:chromosome"/>
    <property type="evidence" value="ECO:0007669"/>
    <property type="project" value="InterPro"/>
</dbReference>
<dbReference type="CDD" id="cd00186">
    <property type="entry name" value="TOP1Ac"/>
    <property type="match status" value="1"/>
</dbReference>
<dbReference type="InterPro" id="IPR013497">
    <property type="entry name" value="Topo_IA_cen"/>
</dbReference>
<dbReference type="RefSeq" id="WP_095335135.1">
    <property type="nucleotide sequence ID" value="NZ_NQNY01000017.1"/>
</dbReference>
<feature type="site" description="Interaction with DNA" evidence="10">
    <location>
        <position position="293"/>
    </location>
</feature>
<comment type="function">
    <text evidence="10">Releases the supercoiling and torsional tension of DNA, which is introduced during the DNA replication and transcription, by transiently cleaving and rejoining one strand of the DNA duplex. Introduces a single-strand break via transesterification at a target site in duplex DNA. The scissile phosphodiester is attacked by the catalytic tyrosine of the enzyme, resulting in the formation of a DNA-(5'-phosphotyrosyl)-enzyme intermediate and the expulsion of a 3'-OH DNA strand. The free DNA strand then undergoes passage around the unbroken strand, thus removing DNA supercoils. Finally, in the religation step, the DNA 3'-OH attacks the covalent intermediate to expel the active-site tyrosine and restore the DNA phosphodiester backbone.</text>
</comment>
<evidence type="ECO:0000256" key="5">
    <source>
        <dbReference type="ARBA" id="ARBA00022833"/>
    </source>
</evidence>
<dbReference type="OrthoDB" id="9804262at2"/>
<evidence type="ECO:0000256" key="9">
    <source>
        <dbReference type="ARBA" id="ARBA00023235"/>
    </source>
</evidence>
<gene>
    <name evidence="10" type="primary">topA</name>
    <name evidence="13" type="ORF">CJJ23_04405</name>
</gene>
<dbReference type="PROSITE" id="PS52039">
    <property type="entry name" value="TOPO_IA_2"/>
    <property type="match status" value="1"/>
</dbReference>
<dbReference type="Pfam" id="PF01131">
    <property type="entry name" value="Topoisom_bac"/>
    <property type="match status" value="1"/>
</dbReference>
<evidence type="ECO:0000256" key="4">
    <source>
        <dbReference type="ARBA" id="ARBA00022771"/>
    </source>
</evidence>
<sequence length="618" mass="70960">MQENKLVIVESPNKIKAIKKYLGDGYEVMASVGHVVELSKSGKYQLGIDLEKWEPKYVIAEDKKKIVDALIKSSKAASKVIIATDPDREGEAIGQNLVEILNVEDKHTRVKYNEITKQAIQTAFANETEIDKNLVQAQKVRRMLDRIIGFRLSKLMRSKFSNTPVNPSAGRVQSIALKLIVDREKEIEAFIPVEYYNIAAYLNSDYKMLLILKDKTGDKNWIEPSEVDQIFNSLSKRMKVIDVATSTRSDKKATPFKQSAFYKRSKLSARSSQSSAQRLFEGYGDEGLITYPRTDSTVLSQTFLNDAKKYITKKFGEKYWDGNVKGVAGDQNAHEAIRPTDLSLTPEIARTKYSLNNDDYQTYKLIYDNTLKSIMAAPIREITSFTFDNNSYWFKHNQRKLIFDGYRKAIANEEDEQLILDLKIGDEIEIFKLEKLAKKTEPPARYNDGSLIEMLDEIKVGRPSTFATTVNIIRSRQYVEKTGQALKPTEYGRQLLQKLLEGFPNIINERYTAEVESDLDLISEGKKDYINLMNSFYNLFTETMEFAYENLEKTTLLPEFLNEKCPLDQGELIYKNSRYGRFVGCSNYPTCTYNRRIPKQTRSNKLLDSLKKKPKLDE</sequence>
<dbReference type="SMART" id="SM00437">
    <property type="entry name" value="TOP1Ac"/>
    <property type="match status" value="1"/>
</dbReference>
<evidence type="ECO:0000259" key="12">
    <source>
        <dbReference type="PROSITE" id="PS52039"/>
    </source>
</evidence>
<dbReference type="PANTHER" id="PTHR42785">
    <property type="entry name" value="DNA TOPOISOMERASE, TYPE IA, CORE"/>
    <property type="match status" value="1"/>
</dbReference>
<organism evidence="13 14">
    <name type="scientific">Mycoplasmopsis agassizii</name>
    <dbReference type="NCBI Taxonomy" id="33922"/>
    <lineage>
        <taxon>Bacteria</taxon>
        <taxon>Bacillati</taxon>
        <taxon>Mycoplasmatota</taxon>
        <taxon>Mycoplasmoidales</taxon>
        <taxon>Metamycoplasmataceae</taxon>
        <taxon>Mycoplasmopsis</taxon>
    </lineage>
</organism>
<comment type="catalytic activity">
    <reaction evidence="1 10">
        <text>ATP-independent breakage of single-stranded DNA, followed by passage and rejoining.</text>
        <dbReference type="EC" id="5.6.2.1"/>
    </reaction>
</comment>
<dbReference type="Gene3D" id="2.70.20.10">
    <property type="entry name" value="Topoisomerase I, domain 3"/>
    <property type="match status" value="1"/>
</dbReference>
<dbReference type="InterPro" id="IPR023405">
    <property type="entry name" value="Topo_IA_core_domain"/>
</dbReference>
<dbReference type="InterPro" id="IPR013824">
    <property type="entry name" value="Topo_IA_cen_sub1"/>
</dbReference>
<keyword evidence="6" id="KW-0460">Magnesium</keyword>
<keyword evidence="9 10" id="KW-0413">Isomerase</keyword>
<feature type="region of interest" description="Interaction with DNA" evidence="10">
    <location>
        <begin position="168"/>
        <end position="173"/>
    </location>
</feature>
<keyword evidence="4" id="KW-0863">Zinc-finger</keyword>
<dbReference type="InterPro" id="IPR013825">
    <property type="entry name" value="Topo_IA_cen_sub2"/>
</dbReference>
<keyword evidence="8 10" id="KW-0238">DNA-binding</keyword>
<evidence type="ECO:0000256" key="3">
    <source>
        <dbReference type="ARBA" id="ARBA00022723"/>
    </source>
</evidence>
<evidence type="ECO:0000313" key="13">
    <source>
        <dbReference type="EMBL" id="PAK20954.1"/>
    </source>
</evidence>
<dbReference type="PANTHER" id="PTHR42785:SF1">
    <property type="entry name" value="DNA TOPOISOMERASE"/>
    <property type="match status" value="1"/>
</dbReference>
<dbReference type="PRINTS" id="PR00417">
    <property type="entry name" value="PRTPISMRASEI"/>
</dbReference>
<dbReference type="SUPFAM" id="SSF57783">
    <property type="entry name" value="Zinc beta-ribbon"/>
    <property type="match status" value="1"/>
</dbReference>
<dbReference type="InterPro" id="IPR006171">
    <property type="entry name" value="TOPRIM_dom"/>
</dbReference>
<dbReference type="GO" id="GO:0008270">
    <property type="term" value="F:zinc ion binding"/>
    <property type="evidence" value="ECO:0007669"/>
    <property type="project" value="UniProtKB-KW"/>
</dbReference>
<dbReference type="Gene3D" id="3.40.50.140">
    <property type="match status" value="1"/>
</dbReference>
<feature type="site" description="Interaction with DNA" evidence="10">
    <location>
        <position position="34"/>
    </location>
</feature>
<dbReference type="SMART" id="SM00436">
    <property type="entry name" value="TOP1Bc"/>
    <property type="match status" value="1"/>
</dbReference>
<dbReference type="HAMAP" id="MF_00952">
    <property type="entry name" value="Topoisom_1_prok"/>
    <property type="match status" value="1"/>
</dbReference>
<dbReference type="InterPro" id="IPR034149">
    <property type="entry name" value="TOPRIM_TopoI"/>
</dbReference>
<comment type="caution">
    <text evidence="10">Lacks conserved residue(s) required for the propagation of feature annotation.</text>
</comment>
<protein>
    <recommendedName>
        <fullName evidence="10">DNA topoisomerase 1</fullName>
        <ecNumber evidence="10">5.6.2.1</ecNumber>
    </recommendedName>
    <alternativeName>
        <fullName evidence="10">DNA topoisomerase I</fullName>
    </alternativeName>
</protein>
<feature type="site" description="Interaction with DNA" evidence="10">
    <location>
        <position position="145"/>
    </location>
</feature>
<feature type="site" description="Interaction with DNA" evidence="10">
    <location>
        <position position="142"/>
    </location>
</feature>
<feature type="domain" description="Toprim" evidence="11">
    <location>
        <begin position="4"/>
        <end position="115"/>
    </location>
</feature>
<dbReference type="InterPro" id="IPR000380">
    <property type="entry name" value="Topo_IA"/>
</dbReference>
<evidence type="ECO:0000313" key="14">
    <source>
        <dbReference type="Proteomes" id="UP000216943"/>
    </source>
</evidence>
<dbReference type="InterPro" id="IPR013826">
    <property type="entry name" value="Topo_IA_cen_sub3"/>
</dbReference>
<dbReference type="CDD" id="cd03363">
    <property type="entry name" value="TOPRIM_TopoIA_TopoI"/>
    <property type="match status" value="1"/>
</dbReference>
<dbReference type="AlphaFoldDB" id="A0A269THN9"/>
<dbReference type="Gene3D" id="1.10.290.10">
    <property type="entry name" value="Topoisomerase I, domain 4"/>
    <property type="match status" value="1"/>
</dbReference>
<keyword evidence="5" id="KW-0862">Zinc</keyword>
<evidence type="ECO:0000259" key="11">
    <source>
        <dbReference type="PROSITE" id="PS50880"/>
    </source>
</evidence>
<evidence type="ECO:0000256" key="8">
    <source>
        <dbReference type="ARBA" id="ARBA00023125"/>
    </source>
</evidence>
<dbReference type="InterPro" id="IPR003601">
    <property type="entry name" value="Topo_IA_2"/>
</dbReference>
<keyword evidence="7 10" id="KW-0799">Topoisomerase</keyword>
<dbReference type="NCBIfam" id="TIGR01051">
    <property type="entry name" value="topA_bact"/>
    <property type="match status" value="1"/>
</dbReference>
<dbReference type="PROSITE" id="PS50880">
    <property type="entry name" value="TOPRIM"/>
    <property type="match status" value="1"/>
</dbReference>
<dbReference type="GO" id="GO:0006265">
    <property type="term" value="P:DNA topological change"/>
    <property type="evidence" value="ECO:0007669"/>
    <property type="project" value="UniProtKB-UniRule"/>
</dbReference>
<feature type="active site" description="O-(5'-phospho-DNA)-tyrosine intermediate" evidence="10">
    <location>
        <position position="291"/>
    </location>
</feature>
<dbReference type="Gene3D" id="1.10.460.10">
    <property type="entry name" value="Topoisomerase I, domain 2"/>
    <property type="match status" value="1"/>
</dbReference>
<dbReference type="Gene3D" id="3.30.65.10">
    <property type="entry name" value="Bacterial Topoisomerase I, domain 1"/>
    <property type="match status" value="1"/>
</dbReference>
<comment type="similarity">
    <text evidence="2 10">Belongs to the type IA topoisomerase family.</text>
</comment>
<feature type="site" description="Interaction with DNA" evidence="10">
    <location>
        <position position="476"/>
    </location>
</feature>
<comment type="subunit">
    <text evidence="10">Monomer.</text>
</comment>
<accession>A0A269THN9</accession>
<evidence type="ECO:0000256" key="6">
    <source>
        <dbReference type="ARBA" id="ARBA00022842"/>
    </source>
</evidence>
<proteinExistence type="inferred from homology"/>
<dbReference type="GO" id="GO:0003917">
    <property type="term" value="F:DNA topoisomerase type I (single strand cut, ATP-independent) activity"/>
    <property type="evidence" value="ECO:0007669"/>
    <property type="project" value="UniProtKB-UniRule"/>
</dbReference>
<dbReference type="EC" id="5.6.2.1" evidence="10"/>
<evidence type="ECO:0000256" key="7">
    <source>
        <dbReference type="ARBA" id="ARBA00023029"/>
    </source>
</evidence>
<name>A0A269THN9_9BACT</name>
<dbReference type="Pfam" id="PF01751">
    <property type="entry name" value="Toprim"/>
    <property type="match status" value="1"/>
</dbReference>
<dbReference type="InterPro" id="IPR003602">
    <property type="entry name" value="Topo_IA_DNA-bd_dom"/>
</dbReference>